<dbReference type="Gene3D" id="3.40.1350.10">
    <property type="match status" value="1"/>
</dbReference>
<comment type="caution">
    <text evidence="1">The sequence shown here is derived from an EMBL/GenBank/DDBJ whole genome shotgun (WGS) entry which is preliminary data.</text>
</comment>
<evidence type="ECO:0008006" key="3">
    <source>
        <dbReference type="Google" id="ProtNLM"/>
    </source>
</evidence>
<name>A0A839GLM9_9BACT</name>
<dbReference type="InterPro" id="IPR011856">
    <property type="entry name" value="tRNA_endonuc-like_dom_sf"/>
</dbReference>
<accession>A0A839GLM9</accession>
<evidence type="ECO:0000313" key="1">
    <source>
        <dbReference type="EMBL" id="MBA9075886.1"/>
    </source>
</evidence>
<gene>
    <name evidence="1" type="ORF">FHS90_000588</name>
</gene>
<proteinExistence type="predicted"/>
<dbReference type="AlphaFoldDB" id="A0A839GLM9"/>
<sequence>MGETIFLLDENRKLVELNEATYDSEDLLQQLLADYPNLISGSQINKDNPRRWLLISREFGVPDEENAGNRWSLDHLFIDQDGVPTLVEVKRSNDSRIRREVIGQILDYAANAVSYWSIGEIQRRFEEQCKARGSQCERVLEEFLAAEMESETFWELTKTNLKAGKIRMLIIADKIPKELQRIIEFLNEQMQTAEILGLEIKQFIGQNNLKTLVPRVIGQTTVAEDLKNISRGRADRWTQDAFFDELFNQCGSREAGIAKELLDYFTPKVTRVRYGRGHQLGSYQPVFHRNGHDYRLFGVWTNGYVEMYFQYYKDQPAFQHEQKRLELLERLNQIEGVSIARDKVTMRPSFRLHLLTDEKQLQKFIEVIDWIIEEVQNS</sequence>
<dbReference type="RefSeq" id="WP_182511628.1">
    <property type="nucleotide sequence ID" value="NZ_JACJIQ010000002.1"/>
</dbReference>
<organism evidence="1 2">
    <name type="scientific">Rufibacter quisquiliarum</name>
    <dbReference type="NCBI Taxonomy" id="1549639"/>
    <lineage>
        <taxon>Bacteria</taxon>
        <taxon>Pseudomonadati</taxon>
        <taxon>Bacteroidota</taxon>
        <taxon>Cytophagia</taxon>
        <taxon>Cytophagales</taxon>
        <taxon>Hymenobacteraceae</taxon>
        <taxon>Rufibacter</taxon>
    </lineage>
</organism>
<reference evidence="1 2" key="1">
    <citation type="submission" date="2020-08" db="EMBL/GenBank/DDBJ databases">
        <title>Genomic Encyclopedia of Type Strains, Phase IV (KMG-IV): sequencing the most valuable type-strain genomes for metagenomic binning, comparative biology and taxonomic classification.</title>
        <authorList>
            <person name="Goeker M."/>
        </authorList>
    </citation>
    <scope>NUCLEOTIDE SEQUENCE [LARGE SCALE GENOMIC DNA]</scope>
    <source>
        <strain evidence="1 2">DSM 29854</strain>
    </source>
</reference>
<protein>
    <recommendedName>
        <fullName evidence="3">DUF4268 domain-containing protein</fullName>
    </recommendedName>
</protein>
<dbReference type="GO" id="GO:0003676">
    <property type="term" value="F:nucleic acid binding"/>
    <property type="evidence" value="ECO:0007669"/>
    <property type="project" value="InterPro"/>
</dbReference>
<evidence type="ECO:0000313" key="2">
    <source>
        <dbReference type="Proteomes" id="UP000563094"/>
    </source>
</evidence>
<dbReference type="Proteomes" id="UP000563094">
    <property type="component" value="Unassembled WGS sequence"/>
</dbReference>
<keyword evidence="2" id="KW-1185">Reference proteome</keyword>
<dbReference type="EMBL" id="JACJIQ010000002">
    <property type="protein sequence ID" value="MBA9075886.1"/>
    <property type="molecule type" value="Genomic_DNA"/>
</dbReference>